<dbReference type="GO" id="GO:0003676">
    <property type="term" value="F:nucleic acid binding"/>
    <property type="evidence" value="ECO:0007669"/>
    <property type="project" value="InterPro"/>
</dbReference>
<reference evidence="1 2" key="1">
    <citation type="journal article" date="2019" name="Sci. Rep.">
        <title>Orb-weaving spider Araneus ventricosus genome elucidates the spidroin gene catalogue.</title>
        <authorList>
            <person name="Kono N."/>
            <person name="Nakamura H."/>
            <person name="Ohtoshi R."/>
            <person name="Moran D.A.P."/>
            <person name="Shinohara A."/>
            <person name="Yoshida Y."/>
            <person name="Fujiwara M."/>
            <person name="Mori M."/>
            <person name="Tomita M."/>
            <person name="Arakawa K."/>
        </authorList>
    </citation>
    <scope>NUCLEOTIDE SEQUENCE [LARGE SCALE GENOMIC DNA]</scope>
</reference>
<dbReference type="Proteomes" id="UP000499080">
    <property type="component" value="Unassembled WGS sequence"/>
</dbReference>
<dbReference type="SUPFAM" id="SSF53098">
    <property type="entry name" value="Ribonuclease H-like"/>
    <property type="match status" value="1"/>
</dbReference>
<name>A0A4Y2NUD7_ARAVE</name>
<dbReference type="InterPro" id="IPR036397">
    <property type="entry name" value="RNaseH_sf"/>
</dbReference>
<dbReference type="InterPro" id="IPR012337">
    <property type="entry name" value="RNaseH-like_sf"/>
</dbReference>
<protein>
    <submittedName>
        <fullName evidence="1">Uncharacterized protein</fullName>
    </submittedName>
</protein>
<keyword evidence="2" id="KW-1185">Reference proteome</keyword>
<dbReference type="EMBL" id="BGPR01009642">
    <property type="protein sequence ID" value="GBN41366.1"/>
    <property type="molecule type" value="Genomic_DNA"/>
</dbReference>
<evidence type="ECO:0000313" key="2">
    <source>
        <dbReference type="Proteomes" id="UP000499080"/>
    </source>
</evidence>
<dbReference type="OrthoDB" id="6437659at2759"/>
<dbReference type="AlphaFoldDB" id="A0A4Y2NUD7"/>
<dbReference type="Gene3D" id="3.30.420.10">
    <property type="entry name" value="Ribonuclease H-like superfamily/Ribonuclease H"/>
    <property type="match status" value="1"/>
</dbReference>
<sequence length="190" mass="21488">MYSKDAYFKSSCSSPAKLNYSREILNIWSSLRTEVVISCVKGRSGVLGNEVADQLARQGAHGSTLNINIDLPNSCLKKNLKRFFLEIWRDRWNLLETGRRTFLFVPQVNINRASFTSITNQFIIGHGPFVAYLHRFGLCSHDRCVCGAKGDPNHYATVCPVTKPFHFTKPSAENLSTWCENIVQDKRSLA</sequence>
<proteinExistence type="predicted"/>
<gene>
    <name evidence="1" type="ORF">AVEN_182065_1</name>
</gene>
<accession>A0A4Y2NUD7</accession>
<organism evidence="1 2">
    <name type="scientific">Araneus ventricosus</name>
    <name type="common">Orbweaver spider</name>
    <name type="synonym">Epeira ventricosa</name>
    <dbReference type="NCBI Taxonomy" id="182803"/>
    <lineage>
        <taxon>Eukaryota</taxon>
        <taxon>Metazoa</taxon>
        <taxon>Ecdysozoa</taxon>
        <taxon>Arthropoda</taxon>
        <taxon>Chelicerata</taxon>
        <taxon>Arachnida</taxon>
        <taxon>Araneae</taxon>
        <taxon>Araneomorphae</taxon>
        <taxon>Entelegynae</taxon>
        <taxon>Araneoidea</taxon>
        <taxon>Araneidae</taxon>
        <taxon>Araneus</taxon>
    </lineage>
</organism>
<evidence type="ECO:0000313" key="1">
    <source>
        <dbReference type="EMBL" id="GBN41366.1"/>
    </source>
</evidence>
<comment type="caution">
    <text evidence="1">The sequence shown here is derived from an EMBL/GenBank/DDBJ whole genome shotgun (WGS) entry which is preliminary data.</text>
</comment>